<protein>
    <recommendedName>
        <fullName evidence="3">SusD/RagB family nutrient-binding outer membrane lipoprotein</fullName>
    </recommendedName>
</protein>
<dbReference type="STRING" id="929713.NIASO_10635"/>
<dbReference type="eggNOG" id="COG4198">
    <property type="taxonomic scope" value="Bacteria"/>
</dbReference>
<dbReference type="OrthoDB" id="725917at2"/>
<dbReference type="InterPro" id="IPR011990">
    <property type="entry name" value="TPR-like_helical_dom_sf"/>
</dbReference>
<dbReference type="AlphaFoldDB" id="W0EXD3"/>
<dbReference type="Proteomes" id="UP000003586">
    <property type="component" value="Chromosome"/>
</dbReference>
<keyword evidence="2" id="KW-1185">Reference proteome</keyword>
<name>W0EXD3_9BACT</name>
<dbReference type="EMBL" id="CP007035">
    <property type="protein sequence ID" value="AHF15485.1"/>
    <property type="molecule type" value="Genomic_DNA"/>
</dbReference>
<evidence type="ECO:0000313" key="1">
    <source>
        <dbReference type="EMBL" id="AHF15485.1"/>
    </source>
</evidence>
<evidence type="ECO:0008006" key="3">
    <source>
        <dbReference type="Google" id="ProtNLM"/>
    </source>
</evidence>
<dbReference type="InterPro" id="IPR041662">
    <property type="entry name" value="SusD-like_2"/>
</dbReference>
<evidence type="ECO:0000313" key="2">
    <source>
        <dbReference type="Proteomes" id="UP000003586"/>
    </source>
</evidence>
<dbReference type="SUPFAM" id="SSF48452">
    <property type="entry name" value="TPR-like"/>
    <property type="match status" value="1"/>
</dbReference>
<dbReference type="HOGENOM" id="CLU_025928_1_0_10"/>
<sequence length="492" mass="54445">MSKLKYISIFLVAVLLFYSCTKKFDKINTDPNNPSSVPPSNLLAFSIQDFGAHLWDSWGDIDEPESYSGHIGKIQYIDESRYQFRPGTVENMWTYCYRELKSLQVAINQAKDQNNTNLQGAAMVMQAYIWQIATDRWRDIPYTEALAADSGKIAPAYTTQETIYPALLSQLKDANTLLAQNNGSIGDGDLLFGNDATKWQKFCNSLRLRMAIRISNVAPTVAKATIEEITGNATANPIITDNTDNAYLMWPGAGTGTILTSEPWYTALFLGSRADNYAVGAPLINILLQYNDNRITVFATHPPNDATNSIYRGTPIGPTGSVAPGGINNYSRIGERFSGDPTGFTPFLGAAEVQFILAEAAAKGWNAGTTAAVAYNKGIDLSFAENGVDVGNYKTTANVVWNGDIKRIYLQKWIALYKNGHEAWAESRRTDVPLLPPAAGSPYTGHNRPPFRYPYPDSETRLNEKNSAPYVAKAKDNYWGQQMWWDTRTGVQ</sequence>
<proteinExistence type="predicted"/>
<organism evidence="1 2">
    <name type="scientific">Niabella soli DSM 19437</name>
    <dbReference type="NCBI Taxonomy" id="929713"/>
    <lineage>
        <taxon>Bacteria</taxon>
        <taxon>Pseudomonadati</taxon>
        <taxon>Bacteroidota</taxon>
        <taxon>Chitinophagia</taxon>
        <taxon>Chitinophagales</taxon>
        <taxon>Chitinophagaceae</taxon>
        <taxon>Niabella</taxon>
    </lineage>
</organism>
<gene>
    <name evidence="1" type="ORF">NIASO_10635</name>
</gene>
<reference evidence="1 2" key="1">
    <citation type="submission" date="2013-12" db="EMBL/GenBank/DDBJ databases">
        <authorList>
            <consortium name="DOE Joint Genome Institute"/>
            <person name="Eisen J."/>
            <person name="Huntemann M."/>
            <person name="Han J."/>
            <person name="Chen A."/>
            <person name="Kyrpides N."/>
            <person name="Mavromatis K."/>
            <person name="Markowitz V."/>
            <person name="Palaniappan K."/>
            <person name="Ivanova N."/>
            <person name="Schaumberg A."/>
            <person name="Pati A."/>
            <person name="Liolios K."/>
            <person name="Nordberg H.P."/>
            <person name="Cantor M.N."/>
            <person name="Hua S.X."/>
            <person name="Woyke T."/>
        </authorList>
    </citation>
    <scope>NUCLEOTIDE SEQUENCE [LARGE SCALE GENOMIC DNA]</scope>
    <source>
        <strain evidence="2">DSM 19437</strain>
    </source>
</reference>
<dbReference type="KEGG" id="nso:NIASO_10635"/>
<dbReference type="RefSeq" id="WP_008585426.1">
    <property type="nucleotide sequence ID" value="NZ_CP007035.1"/>
</dbReference>
<dbReference type="PROSITE" id="PS51257">
    <property type="entry name" value="PROKAR_LIPOPROTEIN"/>
    <property type="match status" value="1"/>
</dbReference>
<accession>W0EXD3</accession>
<dbReference type="Pfam" id="PF12771">
    <property type="entry name" value="SusD-like_2"/>
    <property type="match status" value="1"/>
</dbReference>
<dbReference type="Gene3D" id="1.25.40.390">
    <property type="match status" value="1"/>
</dbReference>